<dbReference type="InterPro" id="IPR029063">
    <property type="entry name" value="SAM-dependent_MTases_sf"/>
</dbReference>
<dbReference type="EMBL" id="MIJE01000031">
    <property type="protein sequence ID" value="OEF96515.1"/>
    <property type="molecule type" value="Genomic_DNA"/>
</dbReference>
<dbReference type="Proteomes" id="UP000094296">
    <property type="component" value="Unassembled WGS sequence"/>
</dbReference>
<accession>A0A1E5G0T4</accession>
<comment type="caution">
    <text evidence="2">The sequence shown here is derived from an EMBL/GenBank/DDBJ whole genome shotgun (WGS) entry which is preliminary data.</text>
</comment>
<sequence>MSNHRIDKDVILANIKDPEFWNNLWQQQLLHGNRKKATEPETIKANIERWEKRAQPFAKNVLGKKGNSRVEKIINWMKGQGVSLEDIRILDIGSGLGSFTIPFATYAKEVVALEPVTAMTDFLRQEIKNRNITNITIVEEPWETVSIEDNDWIGSFDLVFASMVPGVNDIRTIEKAINCSRAYCYISSFAGKREYIGLRDLWPILFEQEHPPFHIDIQHQLNLIYTMGYNFSFRVWEERRDNEFPAEEAAQELLHQLQLMVDDYLYNYVDENKQVIMKKIADYVDKKTVAGVYKHESVTRLGAILINV</sequence>
<name>A0A1E5G0T4_9FIRM</name>
<dbReference type="STRING" id="766136.BHF68_07635"/>
<dbReference type="SUPFAM" id="SSF53335">
    <property type="entry name" value="S-adenosyl-L-methionine-dependent methyltransferases"/>
    <property type="match status" value="1"/>
</dbReference>
<dbReference type="Pfam" id="PF13649">
    <property type="entry name" value="Methyltransf_25"/>
    <property type="match status" value="1"/>
</dbReference>
<evidence type="ECO:0000259" key="1">
    <source>
        <dbReference type="Pfam" id="PF13649"/>
    </source>
</evidence>
<evidence type="ECO:0000313" key="3">
    <source>
        <dbReference type="Proteomes" id="UP000094296"/>
    </source>
</evidence>
<protein>
    <recommendedName>
        <fullName evidence="1">Methyltransferase domain-containing protein</fullName>
    </recommendedName>
</protein>
<dbReference type="CDD" id="cd02440">
    <property type="entry name" value="AdoMet_MTases"/>
    <property type="match status" value="1"/>
</dbReference>
<proteinExistence type="predicted"/>
<gene>
    <name evidence="2" type="ORF">BHF68_07635</name>
</gene>
<dbReference type="AlphaFoldDB" id="A0A1E5G0T4"/>
<dbReference type="Gene3D" id="3.40.50.150">
    <property type="entry name" value="Vaccinia Virus protein VP39"/>
    <property type="match status" value="1"/>
</dbReference>
<evidence type="ECO:0000313" key="2">
    <source>
        <dbReference type="EMBL" id="OEF96515.1"/>
    </source>
</evidence>
<organism evidence="2 3">
    <name type="scientific">Desulfuribacillus alkaliarsenatis</name>
    <dbReference type="NCBI Taxonomy" id="766136"/>
    <lineage>
        <taxon>Bacteria</taxon>
        <taxon>Bacillati</taxon>
        <taxon>Bacillota</taxon>
        <taxon>Desulfuribacillia</taxon>
        <taxon>Desulfuribacillales</taxon>
        <taxon>Desulfuribacillaceae</taxon>
        <taxon>Desulfuribacillus</taxon>
    </lineage>
</organism>
<keyword evidence="3" id="KW-1185">Reference proteome</keyword>
<feature type="domain" description="Methyltransferase" evidence="1">
    <location>
        <begin position="89"/>
        <end position="164"/>
    </location>
</feature>
<reference evidence="2 3" key="1">
    <citation type="submission" date="2016-09" db="EMBL/GenBank/DDBJ databases">
        <title>Draft genome sequence for the type strain of Desulfuribacillus alkaliarsenatis AHT28, an obligately anaerobic, sulfidogenic bacterium isolated from Russian soda lake sediments.</title>
        <authorList>
            <person name="Abin C.A."/>
            <person name="Hollibaugh J.T."/>
        </authorList>
    </citation>
    <scope>NUCLEOTIDE SEQUENCE [LARGE SCALE GENOMIC DNA]</scope>
    <source>
        <strain evidence="2 3">AHT28</strain>
    </source>
</reference>
<dbReference type="OrthoDB" id="9791837at2"/>
<dbReference type="InterPro" id="IPR041698">
    <property type="entry name" value="Methyltransf_25"/>
</dbReference>
<dbReference type="RefSeq" id="WP_069643524.1">
    <property type="nucleotide sequence ID" value="NZ_MIJE01000031.1"/>
</dbReference>